<proteinExistence type="predicted"/>
<feature type="region of interest" description="Disordered" evidence="1">
    <location>
        <begin position="38"/>
        <end position="64"/>
    </location>
</feature>
<feature type="region of interest" description="Disordered" evidence="1">
    <location>
        <begin position="1"/>
        <end position="24"/>
    </location>
</feature>
<keyword evidence="3" id="KW-1185">Reference proteome</keyword>
<accession>A0A8J8STY6</accession>
<feature type="compositionally biased region" description="Low complexity" evidence="1">
    <location>
        <begin position="46"/>
        <end position="61"/>
    </location>
</feature>
<sequence length="126" mass="13977">MKPFGDCGAGFGCTKPSRSMRSRSSRYVVGVDWSRFKPDTIDSNSERMSSSSSKPSDSFRSLPTLRQCHSRQQPLNQTRAQQPALRNLAGIFDPNFNVDLPSQGSRFATCSIQGASDHRLQSSFIQ</sequence>
<evidence type="ECO:0000313" key="3">
    <source>
        <dbReference type="Proteomes" id="UP000785679"/>
    </source>
</evidence>
<evidence type="ECO:0000313" key="2">
    <source>
        <dbReference type="EMBL" id="TNV70847.1"/>
    </source>
</evidence>
<dbReference type="EMBL" id="RRYP01032183">
    <property type="protein sequence ID" value="TNV70847.1"/>
    <property type="molecule type" value="Genomic_DNA"/>
</dbReference>
<comment type="caution">
    <text evidence="2">The sequence shown here is derived from an EMBL/GenBank/DDBJ whole genome shotgun (WGS) entry which is preliminary data.</text>
</comment>
<evidence type="ECO:0000256" key="1">
    <source>
        <dbReference type="SAM" id="MobiDB-lite"/>
    </source>
</evidence>
<reference evidence="2" key="1">
    <citation type="submission" date="2019-06" db="EMBL/GenBank/DDBJ databases">
        <authorList>
            <person name="Zheng W."/>
        </authorList>
    </citation>
    <scope>NUCLEOTIDE SEQUENCE</scope>
    <source>
        <strain evidence="2">QDHG01</strain>
    </source>
</reference>
<dbReference type="AlphaFoldDB" id="A0A8J8STY6"/>
<dbReference type="Proteomes" id="UP000785679">
    <property type="component" value="Unassembled WGS sequence"/>
</dbReference>
<gene>
    <name evidence="2" type="ORF">FGO68_gene9986</name>
</gene>
<name>A0A8J8STY6_HALGN</name>
<organism evidence="2 3">
    <name type="scientific">Halteria grandinella</name>
    <dbReference type="NCBI Taxonomy" id="5974"/>
    <lineage>
        <taxon>Eukaryota</taxon>
        <taxon>Sar</taxon>
        <taxon>Alveolata</taxon>
        <taxon>Ciliophora</taxon>
        <taxon>Intramacronucleata</taxon>
        <taxon>Spirotrichea</taxon>
        <taxon>Stichotrichia</taxon>
        <taxon>Sporadotrichida</taxon>
        <taxon>Halteriidae</taxon>
        <taxon>Halteria</taxon>
    </lineage>
</organism>
<protein>
    <submittedName>
        <fullName evidence="2">Uncharacterized protein</fullName>
    </submittedName>
</protein>